<keyword evidence="1" id="KW-0479">Metal-binding</keyword>
<dbReference type="AlphaFoldDB" id="W4LEA0"/>
<evidence type="ECO:0000256" key="1">
    <source>
        <dbReference type="ARBA" id="ARBA00022723"/>
    </source>
</evidence>
<dbReference type="CDD" id="cd03416">
    <property type="entry name" value="CbiX_SirB_N"/>
    <property type="match status" value="1"/>
</dbReference>
<organism evidence="3 4">
    <name type="scientific">Entotheonella factor</name>
    <dbReference type="NCBI Taxonomy" id="1429438"/>
    <lineage>
        <taxon>Bacteria</taxon>
        <taxon>Pseudomonadati</taxon>
        <taxon>Nitrospinota/Tectimicrobiota group</taxon>
        <taxon>Candidatus Tectimicrobiota</taxon>
        <taxon>Candidatus Entotheonellia</taxon>
        <taxon>Candidatus Entotheonellales</taxon>
        <taxon>Candidatus Entotheonellaceae</taxon>
        <taxon>Candidatus Entotheonella</taxon>
    </lineage>
</organism>
<protein>
    <recommendedName>
        <fullName evidence="5">Cobalamin biosynthesis protein CbiX</fullName>
    </recommendedName>
</protein>
<dbReference type="Proteomes" id="UP000019141">
    <property type="component" value="Unassembled WGS sequence"/>
</dbReference>
<dbReference type="HOGENOM" id="CLU_1439541_0_0_7"/>
<evidence type="ECO:0000313" key="3">
    <source>
        <dbReference type="EMBL" id="ETW96418.1"/>
    </source>
</evidence>
<evidence type="ECO:0008006" key="5">
    <source>
        <dbReference type="Google" id="ProtNLM"/>
    </source>
</evidence>
<keyword evidence="2" id="KW-0456">Lyase</keyword>
<dbReference type="Pfam" id="PF01903">
    <property type="entry name" value="CbiX"/>
    <property type="match status" value="1"/>
</dbReference>
<reference evidence="3 4" key="1">
    <citation type="journal article" date="2014" name="Nature">
        <title>An environmental bacterial taxon with a large and distinct metabolic repertoire.</title>
        <authorList>
            <person name="Wilson M.C."/>
            <person name="Mori T."/>
            <person name="Ruckert C."/>
            <person name="Uria A.R."/>
            <person name="Helf M.J."/>
            <person name="Takada K."/>
            <person name="Gernert C."/>
            <person name="Steffens U.A."/>
            <person name="Heycke N."/>
            <person name="Schmitt S."/>
            <person name="Rinke C."/>
            <person name="Helfrich E.J."/>
            <person name="Brachmann A.O."/>
            <person name="Gurgui C."/>
            <person name="Wakimoto T."/>
            <person name="Kracht M."/>
            <person name="Crusemann M."/>
            <person name="Hentschel U."/>
            <person name="Abe I."/>
            <person name="Matsunaga S."/>
            <person name="Kalinowski J."/>
            <person name="Takeyama H."/>
            <person name="Piel J."/>
        </authorList>
    </citation>
    <scope>NUCLEOTIDE SEQUENCE [LARGE SCALE GENOMIC DNA]</scope>
    <source>
        <strain evidence="4">TSY1</strain>
    </source>
</reference>
<dbReference type="GO" id="GO:0046872">
    <property type="term" value="F:metal ion binding"/>
    <property type="evidence" value="ECO:0007669"/>
    <property type="project" value="UniProtKB-KW"/>
</dbReference>
<gene>
    <name evidence="3" type="ORF">ETSY1_26655</name>
</gene>
<comment type="caution">
    <text evidence="3">The sequence shown here is derived from an EMBL/GenBank/DDBJ whole genome shotgun (WGS) entry which is preliminary data.</text>
</comment>
<dbReference type="SUPFAM" id="SSF53800">
    <property type="entry name" value="Chelatase"/>
    <property type="match status" value="1"/>
</dbReference>
<dbReference type="InterPro" id="IPR002762">
    <property type="entry name" value="CbiX-like"/>
</dbReference>
<dbReference type="GO" id="GO:0016829">
    <property type="term" value="F:lyase activity"/>
    <property type="evidence" value="ECO:0007669"/>
    <property type="project" value="UniProtKB-KW"/>
</dbReference>
<dbReference type="Gene3D" id="3.40.50.1400">
    <property type="match status" value="1"/>
</dbReference>
<name>W4LEA0_ENTF1</name>
<sequence length="160" mass="17977">MVGHGSVAKDCPRDLVRQFKALEGRRQATGEPPSPEEKALEDRIRHWPRTPANDPYGAGCEQLIHVLRPLLPEMTLKLAYLEFSAPTLEDVIEDLWQTGITTVLVAPSMMTPGGVHSEVDIPQIVEQLQTAYPEMTLRYAWPFDLTQIAQLLAHHVQQFA</sequence>
<accession>W4LEA0</accession>
<proteinExistence type="predicted"/>
<evidence type="ECO:0000313" key="4">
    <source>
        <dbReference type="Proteomes" id="UP000019141"/>
    </source>
</evidence>
<dbReference type="EMBL" id="AZHW01000790">
    <property type="protein sequence ID" value="ETW96418.1"/>
    <property type="molecule type" value="Genomic_DNA"/>
</dbReference>
<keyword evidence="4" id="KW-1185">Reference proteome</keyword>
<evidence type="ECO:0000256" key="2">
    <source>
        <dbReference type="ARBA" id="ARBA00023239"/>
    </source>
</evidence>